<organism evidence="1 2">
    <name type="scientific">Idiomarina abyssalis</name>
    <dbReference type="NCBI Taxonomy" id="86102"/>
    <lineage>
        <taxon>Bacteria</taxon>
        <taxon>Pseudomonadati</taxon>
        <taxon>Pseudomonadota</taxon>
        <taxon>Gammaproteobacteria</taxon>
        <taxon>Alteromonadales</taxon>
        <taxon>Idiomarinaceae</taxon>
        <taxon>Idiomarina</taxon>
    </lineage>
</organism>
<comment type="caution">
    <text evidence="1">The sequence shown here is derived from an EMBL/GenBank/DDBJ whole genome shotgun (WGS) entry which is preliminary data.</text>
</comment>
<gene>
    <name evidence="1" type="ORF">JHC10_14190</name>
</gene>
<dbReference type="Proteomes" id="UP000655994">
    <property type="component" value="Unassembled WGS sequence"/>
</dbReference>
<sequence length="123" mass="13505">LKDGDTLHVPSRNDSISIMGEVQMATSYRFDPDVSVEEYIDRSGGTKEKADEDRIYIVKANGAIERYEGGSSWFSFSESSQLGPGDAIIVPMDTTYTENLELWSQVTSILYNTAVAVAAINSI</sequence>
<keyword evidence="2" id="KW-1185">Reference proteome</keyword>
<proteinExistence type="predicted"/>
<dbReference type="Gene3D" id="3.10.560.10">
    <property type="entry name" value="Outer membrane lipoprotein wza domain like"/>
    <property type="match status" value="1"/>
</dbReference>
<name>A0ABS0Z601_9GAMM</name>
<reference evidence="1 2" key="1">
    <citation type="submission" date="2020-09" db="EMBL/GenBank/DDBJ databases">
        <title>Draft Genomes of Bacterial Isolates from North Pond Shallow Sediments.</title>
        <authorList>
            <person name="Kiel Reese B."/>
            <person name="Mullis M."/>
            <person name="Weisend R.E."/>
        </authorList>
    </citation>
    <scope>NUCLEOTIDE SEQUENCE [LARGE SCALE GENOMIC DNA]</scope>
    <source>
        <strain evidence="1 2">KJE-3</strain>
    </source>
</reference>
<feature type="non-terminal residue" evidence="1">
    <location>
        <position position="1"/>
    </location>
</feature>
<dbReference type="EMBL" id="JAEMOS010000069">
    <property type="protein sequence ID" value="MBJ7268083.1"/>
    <property type="molecule type" value="Genomic_DNA"/>
</dbReference>
<protein>
    <submittedName>
        <fullName evidence="1">Capsule biosynthesis GfcC family protein</fullName>
    </submittedName>
</protein>
<evidence type="ECO:0000313" key="2">
    <source>
        <dbReference type="Proteomes" id="UP000655994"/>
    </source>
</evidence>
<accession>A0ABS0Z601</accession>
<evidence type="ECO:0000313" key="1">
    <source>
        <dbReference type="EMBL" id="MBJ7268083.1"/>
    </source>
</evidence>